<dbReference type="PROSITE" id="PS50076">
    <property type="entry name" value="DNAJ_2"/>
    <property type="match status" value="1"/>
</dbReference>
<dbReference type="GO" id="GO:0051082">
    <property type="term" value="F:unfolded protein binding"/>
    <property type="evidence" value="ECO:0007669"/>
    <property type="project" value="InterPro"/>
</dbReference>
<dbReference type="Gene3D" id="1.10.287.110">
    <property type="entry name" value="DnaJ domain"/>
    <property type="match status" value="1"/>
</dbReference>
<keyword evidence="8" id="KW-1185">Reference proteome</keyword>
<dbReference type="Gene3D" id="2.60.260.20">
    <property type="entry name" value="Urease metallochaperone UreE, N-terminal domain"/>
    <property type="match status" value="2"/>
</dbReference>
<evidence type="ECO:0000256" key="3">
    <source>
        <dbReference type="ARBA" id="ARBA00022771"/>
    </source>
</evidence>
<dbReference type="CDD" id="cd10747">
    <property type="entry name" value="DnaJ_C"/>
    <property type="match status" value="1"/>
</dbReference>
<dbReference type="PRINTS" id="PR00625">
    <property type="entry name" value="JDOMAIN"/>
</dbReference>
<feature type="region of interest" description="Disordered" evidence="5">
    <location>
        <begin position="516"/>
        <end position="545"/>
    </location>
</feature>
<evidence type="ECO:0000313" key="7">
    <source>
        <dbReference type="EMBL" id="CAJ1927684.1"/>
    </source>
</evidence>
<dbReference type="InterPro" id="IPR008971">
    <property type="entry name" value="HSP40/DnaJ_pept-bd"/>
</dbReference>
<keyword evidence="4" id="KW-0862">Zinc</keyword>
<dbReference type="Pfam" id="PF01556">
    <property type="entry name" value="DnaJ_C"/>
    <property type="match status" value="1"/>
</dbReference>
<name>A0AAD2FG67_9STRA</name>
<evidence type="ECO:0000256" key="5">
    <source>
        <dbReference type="SAM" id="MobiDB-lite"/>
    </source>
</evidence>
<feature type="compositionally biased region" description="Basic and acidic residues" evidence="5">
    <location>
        <begin position="60"/>
        <end position="72"/>
    </location>
</feature>
<dbReference type="FunFam" id="2.60.260.20:FF:000003">
    <property type="entry name" value="DnaJ subfamily A member 2"/>
    <property type="match status" value="1"/>
</dbReference>
<sequence>MKPPIASQLVTLAAACASGSSPAPPSATTASTGPFSSLPISSSFQVPCGVPFSSTTTEARAGHGEGVDKSRSPNDWSKALSYSPVLPLRGGASSDDKRNRNAHENAQAASDSNRSSPEKQAKNASSNQSKNSKKNRSTQSRKREKAASQSKQQGGEKKDEGKTTSNNDASTSNNENSQSYPNQRIVEEIVKQTDYYQILGIPNHKKGSLTKVEIQKAYRKRAVQVHPDKTGGDRRAFDKVAESFDVLSDDSKRELYDRFGKQGLGNGGASASGMPGQFQDIFQSMFQQGGQRQSYGRTRQNYTMRYQIEVTLEELYNGTTQDVLVTAPTTERRRQKSVQVNIPKGSIPGQSIVLSGEMDFANDIPGDLIFVVSQRPHPVFTRKGHDLAMELEISLEEAICGLQREIRHLDGSNLWIASASREGNDAPHIIQTGEVQVLKGRGMPKKSKVEDEYGDLYIQFRVEMPNPQRRGGAEALSNEEIIELGRLLSKLQDGGSNKKKLPKTDDKIHSLCTASSRDFGSASGPVHLEEDEHGHHHEDASPFSSQFFQGASGGSSFYFGSSFGGRSNDDDGNVQCQQM</sequence>
<evidence type="ECO:0000256" key="1">
    <source>
        <dbReference type="ARBA" id="ARBA00022723"/>
    </source>
</evidence>
<feature type="compositionally biased region" description="Basic residues" evidence="5">
    <location>
        <begin position="131"/>
        <end position="144"/>
    </location>
</feature>
<evidence type="ECO:0000259" key="6">
    <source>
        <dbReference type="PROSITE" id="PS50076"/>
    </source>
</evidence>
<dbReference type="InterPro" id="IPR001623">
    <property type="entry name" value="DnaJ_domain"/>
</dbReference>
<dbReference type="InterPro" id="IPR044713">
    <property type="entry name" value="DNJA1/2-like"/>
</dbReference>
<dbReference type="Pfam" id="PF00226">
    <property type="entry name" value="DnaJ"/>
    <property type="match status" value="1"/>
</dbReference>
<dbReference type="PROSITE" id="PS00636">
    <property type="entry name" value="DNAJ_1"/>
    <property type="match status" value="1"/>
</dbReference>
<gene>
    <name evidence="7" type="ORF">CYCCA115_LOCUS1337</name>
</gene>
<evidence type="ECO:0000256" key="2">
    <source>
        <dbReference type="ARBA" id="ARBA00022737"/>
    </source>
</evidence>
<proteinExistence type="predicted"/>
<dbReference type="InterPro" id="IPR018253">
    <property type="entry name" value="DnaJ_domain_CS"/>
</dbReference>
<feature type="compositionally biased region" description="Low complexity" evidence="5">
    <location>
        <begin position="17"/>
        <end position="37"/>
    </location>
</feature>
<keyword evidence="3" id="KW-0863">Zinc-finger</keyword>
<dbReference type="AlphaFoldDB" id="A0AAD2FG67"/>
<keyword evidence="1" id="KW-0479">Metal-binding</keyword>
<comment type="caution">
    <text evidence="7">The sequence shown here is derived from an EMBL/GenBank/DDBJ whole genome shotgun (WGS) entry which is preliminary data.</text>
</comment>
<dbReference type="EMBL" id="CAKOGP040000025">
    <property type="protein sequence ID" value="CAJ1927684.1"/>
    <property type="molecule type" value="Genomic_DNA"/>
</dbReference>
<dbReference type="CDD" id="cd06257">
    <property type="entry name" value="DnaJ"/>
    <property type="match status" value="1"/>
</dbReference>
<dbReference type="GO" id="GO:0030544">
    <property type="term" value="F:Hsp70 protein binding"/>
    <property type="evidence" value="ECO:0007669"/>
    <property type="project" value="InterPro"/>
</dbReference>
<dbReference type="PROSITE" id="PS51257">
    <property type="entry name" value="PROKAR_LIPOPROTEIN"/>
    <property type="match status" value="1"/>
</dbReference>
<evidence type="ECO:0000313" key="8">
    <source>
        <dbReference type="Proteomes" id="UP001295423"/>
    </source>
</evidence>
<dbReference type="SUPFAM" id="SSF46565">
    <property type="entry name" value="Chaperone J-domain"/>
    <property type="match status" value="1"/>
</dbReference>
<feature type="region of interest" description="Disordered" evidence="5">
    <location>
        <begin position="17"/>
        <end position="183"/>
    </location>
</feature>
<feature type="domain" description="J" evidence="6">
    <location>
        <begin position="194"/>
        <end position="260"/>
    </location>
</feature>
<dbReference type="GO" id="GO:0006457">
    <property type="term" value="P:protein folding"/>
    <property type="evidence" value="ECO:0007669"/>
    <property type="project" value="InterPro"/>
</dbReference>
<keyword evidence="2" id="KW-0677">Repeat</keyword>
<feature type="compositionally biased region" description="Basic and acidic residues" evidence="5">
    <location>
        <begin position="94"/>
        <end position="103"/>
    </location>
</feature>
<organism evidence="7 8">
    <name type="scientific">Cylindrotheca closterium</name>
    <dbReference type="NCBI Taxonomy" id="2856"/>
    <lineage>
        <taxon>Eukaryota</taxon>
        <taxon>Sar</taxon>
        <taxon>Stramenopiles</taxon>
        <taxon>Ochrophyta</taxon>
        <taxon>Bacillariophyta</taxon>
        <taxon>Bacillariophyceae</taxon>
        <taxon>Bacillariophycidae</taxon>
        <taxon>Bacillariales</taxon>
        <taxon>Bacillariaceae</taxon>
        <taxon>Cylindrotheca</taxon>
    </lineage>
</organism>
<dbReference type="Proteomes" id="UP001295423">
    <property type="component" value="Unassembled WGS sequence"/>
</dbReference>
<protein>
    <recommendedName>
        <fullName evidence="6">J domain-containing protein</fullName>
    </recommendedName>
</protein>
<reference evidence="7" key="1">
    <citation type="submission" date="2023-08" db="EMBL/GenBank/DDBJ databases">
        <authorList>
            <person name="Audoor S."/>
            <person name="Bilcke G."/>
        </authorList>
    </citation>
    <scope>NUCLEOTIDE SEQUENCE</scope>
</reference>
<dbReference type="PANTHER" id="PTHR43888">
    <property type="entry name" value="DNAJ-LIKE-2, ISOFORM A-RELATED"/>
    <property type="match status" value="1"/>
</dbReference>
<dbReference type="InterPro" id="IPR002939">
    <property type="entry name" value="DnaJ_C"/>
</dbReference>
<dbReference type="SMART" id="SM00271">
    <property type="entry name" value="DnaJ"/>
    <property type="match status" value="1"/>
</dbReference>
<feature type="compositionally biased region" description="Low complexity" evidence="5">
    <location>
        <begin position="163"/>
        <end position="177"/>
    </location>
</feature>
<evidence type="ECO:0000256" key="4">
    <source>
        <dbReference type="ARBA" id="ARBA00022833"/>
    </source>
</evidence>
<dbReference type="GO" id="GO:0008270">
    <property type="term" value="F:zinc ion binding"/>
    <property type="evidence" value="ECO:0007669"/>
    <property type="project" value="UniProtKB-KW"/>
</dbReference>
<accession>A0AAD2FG67</accession>
<feature type="compositionally biased region" description="Basic and acidic residues" evidence="5">
    <location>
        <begin position="527"/>
        <end position="540"/>
    </location>
</feature>
<dbReference type="SUPFAM" id="SSF49493">
    <property type="entry name" value="HSP40/DnaJ peptide-binding domain"/>
    <property type="match status" value="2"/>
</dbReference>
<dbReference type="InterPro" id="IPR036869">
    <property type="entry name" value="J_dom_sf"/>
</dbReference>